<organism evidence="1 2">
    <name type="scientific">Corallococcus exercitus</name>
    <dbReference type="NCBI Taxonomy" id="2316736"/>
    <lineage>
        <taxon>Bacteria</taxon>
        <taxon>Pseudomonadati</taxon>
        <taxon>Myxococcota</taxon>
        <taxon>Myxococcia</taxon>
        <taxon>Myxococcales</taxon>
        <taxon>Cystobacterineae</taxon>
        <taxon>Myxococcaceae</taxon>
        <taxon>Corallococcus</taxon>
    </lineage>
</organism>
<sequence length="78" mass="8445">MQPPRSNVESLDLATLLALAERIAVERAGGHFTLMRFTTGWKCMLGTPDLDGDGRGEVAKLPAFQSAREALTAFIVAR</sequence>
<comment type="caution">
    <text evidence="1">The sequence shown here is derived from an EMBL/GenBank/DDBJ whole genome shotgun (WGS) entry which is preliminary data.</text>
</comment>
<evidence type="ECO:0000313" key="1">
    <source>
        <dbReference type="EMBL" id="NOK37139.1"/>
    </source>
</evidence>
<name>A0A7Y4KQ92_9BACT</name>
<gene>
    <name evidence="1" type="ORF">HMI49_28475</name>
</gene>
<keyword evidence="2" id="KW-1185">Reference proteome</keyword>
<dbReference type="EMBL" id="JABFJV010000205">
    <property type="protein sequence ID" value="NOK37139.1"/>
    <property type="molecule type" value="Genomic_DNA"/>
</dbReference>
<dbReference type="AlphaFoldDB" id="A0A7Y4KQ92"/>
<evidence type="ECO:0000313" key="2">
    <source>
        <dbReference type="Proteomes" id="UP000563426"/>
    </source>
</evidence>
<protein>
    <submittedName>
        <fullName evidence="1">Uncharacterized protein</fullName>
    </submittedName>
</protein>
<accession>A0A7Y4KQ92</accession>
<dbReference type="RefSeq" id="WP_171437225.1">
    <property type="nucleotide sequence ID" value="NZ_JABFJV010000205.1"/>
</dbReference>
<proteinExistence type="predicted"/>
<dbReference type="Proteomes" id="UP000563426">
    <property type="component" value="Unassembled WGS sequence"/>
</dbReference>
<reference evidence="1 2" key="1">
    <citation type="submission" date="2020-05" db="EMBL/GenBank/DDBJ databases">
        <authorList>
            <person name="Whitworth D."/>
        </authorList>
    </citation>
    <scope>NUCLEOTIDE SEQUENCE [LARGE SCALE GENOMIC DNA]</scope>
    <source>
        <strain evidence="1 2">AB043B</strain>
    </source>
</reference>